<accession>A0A1Z4LNM0</accession>
<keyword evidence="2" id="KW-1185">Reference proteome</keyword>
<dbReference type="OrthoDB" id="6855484at2"/>
<sequence length="179" mass="20706">MTIEHKAFIFNYDAFIKELADILENALAKNESCELLIFIENNLSYLKHPDEGRTLDFSWKEIIETGDVDEYADIAMTKYYNPDDDIGMGYDWMQLDDLLLQELNIEISPLLGTVFSSSEHYFNPGKQGSYFQSPEKVRQNFELLNSLSNEKLHKSSDIDILKNMLLDALVLQKGLYITF</sequence>
<protein>
    <submittedName>
        <fullName evidence="1">Uncharacterized protein</fullName>
    </submittedName>
</protein>
<evidence type="ECO:0000313" key="2">
    <source>
        <dbReference type="Proteomes" id="UP000218418"/>
    </source>
</evidence>
<dbReference type="AlphaFoldDB" id="A0A1Z4LNM0"/>
<name>A0A1Z4LNM0_9CYAN</name>
<gene>
    <name evidence="1" type="ORF">NIES267_22950</name>
</gene>
<reference evidence="1 2" key="1">
    <citation type="submission" date="2017-06" db="EMBL/GenBank/DDBJ databases">
        <title>Genome sequencing of cyanobaciteial culture collection at National Institute for Environmental Studies (NIES).</title>
        <authorList>
            <person name="Hirose Y."/>
            <person name="Shimura Y."/>
            <person name="Fujisawa T."/>
            <person name="Nakamura Y."/>
            <person name="Kawachi M."/>
        </authorList>
    </citation>
    <scope>NUCLEOTIDE SEQUENCE [LARGE SCALE GENOMIC DNA]</scope>
    <source>
        <strain evidence="1 2">NIES-267</strain>
    </source>
</reference>
<organism evidence="1 2">
    <name type="scientific">Calothrix parasitica NIES-267</name>
    <dbReference type="NCBI Taxonomy" id="1973488"/>
    <lineage>
        <taxon>Bacteria</taxon>
        <taxon>Bacillati</taxon>
        <taxon>Cyanobacteriota</taxon>
        <taxon>Cyanophyceae</taxon>
        <taxon>Nostocales</taxon>
        <taxon>Calotrichaceae</taxon>
        <taxon>Calothrix</taxon>
    </lineage>
</organism>
<dbReference type="Proteomes" id="UP000218418">
    <property type="component" value="Chromosome"/>
</dbReference>
<evidence type="ECO:0000313" key="1">
    <source>
        <dbReference type="EMBL" id="BAY82811.1"/>
    </source>
</evidence>
<proteinExistence type="predicted"/>
<dbReference type="EMBL" id="AP018227">
    <property type="protein sequence ID" value="BAY82811.1"/>
    <property type="molecule type" value="Genomic_DNA"/>
</dbReference>